<dbReference type="Pfam" id="PF02123">
    <property type="entry name" value="RdRP_4"/>
    <property type="match status" value="1"/>
</dbReference>
<dbReference type="EMBL" id="OQ995230">
    <property type="protein sequence ID" value="WMV64390.1"/>
    <property type="molecule type" value="Genomic_RNA"/>
</dbReference>
<evidence type="ECO:0000256" key="4">
    <source>
        <dbReference type="ARBA" id="ARBA00022953"/>
    </source>
</evidence>
<dbReference type="GO" id="GO:0003723">
    <property type="term" value="F:RNA binding"/>
    <property type="evidence" value="ECO:0007669"/>
    <property type="project" value="InterPro"/>
</dbReference>
<evidence type="ECO:0000256" key="6">
    <source>
        <dbReference type="RuleBase" id="RU364050"/>
    </source>
</evidence>
<reference evidence="8" key="1">
    <citation type="journal article" date="2023" name="Viruses">
        <title>Mycoviruses in the Rust Fungus Uromyces fabae.</title>
        <authorList>
            <person name="Seitz J.M."/>
            <person name="Voegele R.T."/>
            <person name="Link T.I."/>
        </authorList>
    </citation>
    <scope>NUCLEOTIDE SEQUENCE</scope>
    <source>
        <strain evidence="8">Ufvs_7</strain>
    </source>
</reference>
<dbReference type="GO" id="GO:0006351">
    <property type="term" value="P:DNA-templated transcription"/>
    <property type="evidence" value="ECO:0007669"/>
    <property type="project" value="InterPro"/>
</dbReference>
<comment type="catalytic activity">
    <reaction evidence="5 6">
        <text>RNA(n) + a ribonucleoside 5'-triphosphate = RNA(n+1) + diphosphate</text>
        <dbReference type="Rhea" id="RHEA:21248"/>
        <dbReference type="Rhea" id="RHEA-COMP:14527"/>
        <dbReference type="Rhea" id="RHEA-COMP:17342"/>
        <dbReference type="ChEBI" id="CHEBI:33019"/>
        <dbReference type="ChEBI" id="CHEBI:61557"/>
        <dbReference type="ChEBI" id="CHEBI:140395"/>
        <dbReference type="EC" id="2.7.7.48"/>
    </reaction>
</comment>
<proteinExistence type="predicted"/>
<protein>
    <recommendedName>
        <fullName evidence="6">RNA-directed RNA polymerase</fullName>
        <ecNumber evidence="6">2.7.7.48</ecNumber>
    </recommendedName>
</protein>
<dbReference type="InterPro" id="IPR001795">
    <property type="entry name" value="RNA-dir_pol_luteovirus"/>
</dbReference>
<evidence type="ECO:0000313" key="8">
    <source>
        <dbReference type="EMBL" id="WMV64390.1"/>
    </source>
</evidence>
<dbReference type="SUPFAM" id="SSF56672">
    <property type="entry name" value="DNA/RNA polymerases"/>
    <property type="match status" value="1"/>
</dbReference>
<dbReference type="GO" id="GO:0003968">
    <property type="term" value="F:RNA-directed RNA polymerase activity"/>
    <property type="evidence" value="ECO:0007669"/>
    <property type="project" value="UniProtKB-KW"/>
</dbReference>
<dbReference type="EC" id="2.7.7.48" evidence="6"/>
<keyword evidence="6 8" id="KW-0696">RNA-directed RNA polymerase</keyword>
<evidence type="ECO:0000256" key="2">
    <source>
        <dbReference type="ARBA" id="ARBA00022695"/>
    </source>
</evidence>
<keyword evidence="3 6" id="KW-0547">Nucleotide-binding</keyword>
<dbReference type="InterPro" id="IPR043502">
    <property type="entry name" value="DNA/RNA_pol_sf"/>
</dbReference>
<dbReference type="PROSITE" id="PS50507">
    <property type="entry name" value="RDRP_SSRNA_POS"/>
    <property type="match status" value="1"/>
</dbReference>
<keyword evidence="4 6" id="KW-0693">Viral RNA replication</keyword>
<accession>A0AA51UAG7</accession>
<evidence type="ECO:0000256" key="1">
    <source>
        <dbReference type="ARBA" id="ARBA00022679"/>
    </source>
</evidence>
<keyword evidence="2 6" id="KW-0548">Nucleotidyltransferase</keyword>
<name>A0AA51UAG7_9VIRU</name>
<dbReference type="GO" id="GO:0039694">
    <property type="term" value="P:viral RNA genome replication"/>
    <property type="evidence" value="ECO:0007669"/>
    <property type="project" value="InterPro"/>
</dbReference>
<keyword evidence="1 6" id="KW-0808">Transferase</keyword>
<dbReference type="GO" id="GO:0000166">
    <property type="term" value="F:nucleotide binding"/>
    <property type="evidence" value="ECO:0007669"/>
    <property type="project" value="UniProtKB-KW"/>
</dbReference>
<evidence type="ECO:0000256" key="5">
    <source>
        <dbReference type="ARBA" id="ARBA00048744"/>
    </source>
</evidence>
<evidence type="ECO:0000256" key="3">
    <source>
        <dbReference type="ARBA" id="ARBA00022741"/>
    </source>
</evidence>
<reference evidence="8" key="2">
    <citation type="submission" date="2023-05" db="EMBL/GenBank/DDBJ databases">
        <authorList>
            <person name="Seitz J."/>
            <person name="Voegele R.T."/>
            <person name="Link T.I."/>
        </authorList>
    </citation>
    <scope>NUCLEOTIDE SEQUENCE</scope>
    <source>
        <strain evidence="8">Ufvs_7</strain>
    </source>
</reference>
<dbReference type="InterPro" id="IPR007094">
    <property type="entry name" value="RNA-dir_pol_PSvirus"/>
</dbReference>
<sequence length="793" mass="90843">MWSECGYNEATLLLYDIMMNCKLEGVVHFNFGDSSVAVNCIYYKQTNATAMYIHNQHDLKSLKKDTLLRISRIQFGPSLFPYGLVSQDDIIRYAFYISRKSEKRRPYSKTPTLDSWFKKHSKPLVTKVSASHLRHVTMNDMIRIGRDELFQQVGYLFPFLERLAKAGMHESMFVGILTWARMLTPQNARIAQISGIWDWQFDNLAAFVKKIKNNFSLRLKALQNLVPMDLEQFFELEVLVNRGIGEVDWQAEQDHRTRPNTNIISDDHIFTEAVKLFKKLRQRGARPTRTNWDRFWASRWGWAPTGAYHSQYADDAQYRAKEATLRNKLFAVSTMPERNLDFFLNRSPSIVAWPSVKYEWGKQRAIYGVDFTNFVMTNFALYRCEEVLEPIFPVGRAASEEVVSNRVGETLRNGVPYCFDFEDFNSQHTNRNMQDVLRAYALVFSSRLSEEQVSALNWVIESITNGYVKEGNNSYKLNGTLLSGWRLTTFVNTVLNHIYITVLTKQDPIVTLHNGDDVLAGVSRLAQVQNLQKNAARCNVRFQRSKCFLGSIAEFLRVDHNKRTGAQYLCRGVATFVHGPTEAVIPNDIVSVLQSLKTRRGELLARNANKAIVEQIYNLQLDRVSRLWDMDKKDVIIVLQTHLSKGGVSEEITTDSLSHQIIRKQIRSSSGPQFAEDSGRALPGVWDYATHMCKKIIDKSFHKQLVNTLTKATLAATIKNKFGVTISKKMAPDMFDVLEANMNGLLRRTMHGTKAVIAKAYGIPLFGIIGELDEIFDRISQERDPIKAMKIML</sequence>
<feature type="domain" description="RdRp catalytic" evidence="7">
    <location>
        <begin position="414"/>
        <end position="530"/>
    </location>
</feature>
<organism evidence="8">
    <name type="scientific">Uromyces fabae virus</name>
    <dbReference type="NCBI Taxonomy" id="3069272"/>
    <lineage>
        <taxon>Viruses</taxon>
        <taxon>Riboviria</taxon>
    </lineage>
</organism>
<evidence type="ECO:0000259" key="7">
    <source>
        <dbReference type="PROSITE" id="PS50507"/>
    </source>
</evidence>